<evidence type="ECO:0000256" key="1">
    <source>
        <dbReference type="SAM" id="Phobius"/>
    </source>
</evidence>
<dbReference type="EMBL" id="JBHMDI010000040">
    <property type="protein sequence ID" value="MFB9349156.1"/>
    <property type="molecule type" value="Genomic_DNA"/>
</dbReference>
<keyword evidence="1" id="KW-1133">Transmembrane helix</keyword>
<keyword evidence="1" id="KW-0472">Membrane</keyword>
<sequence>PYGMPPQPPAPGGGGKKAGIVIGAVAIVAALGVGAYFVLGSGGGTGGPEDDGPHKLTTPATVLGGEYKKGDAADSGGFDEKDIKNAEKYGVKDAKDVNAGYQAGDESNPLAMKMINFMGVYGDIGDPEKVVDAMFAEMKKNASEDEGTEGEVVGSPKSYQPDGLDGAVLKCQETKVSNSDAESGDAAVGPSEFSVPVCIWGDHSTLGVVIHIELADAMAGKAGDLGKAAELTAEFREDVRVKA</sequence>
<comment type="caution">
    <text evidence="2">The sequence shown here is derived from an EMBL/GenBank/DDBJ whole genome shotgun (WGS) entry which is preliminary data.</text>
</comment>
<keyword evidence="1" id="KW-0812">Transmembrane</keyword>
<keyword evidence="3" id="KW-1185">Reference proteome</keyword>
<gene>
    <name evidence="2" type="ORF">ACFFUA_17060</name>
</gene>
<evidence type="ECO:0000313" key="2">
    <source>
        <dbReference type="EMBL" id="MFB9349156.1"/>
    </source>
</evidence>
<proteinExistence type="predicted"/>
<reference evidence="2 3" key="1">
    <citation type="submission" date="2024-09" db="EMBL/GenBank/DDBJ databases">
        <authorList>
            <person name="Sun Q."/>
            <person name="Mori K."/>
        </authorList>
    </citation>
    <scope>NUCLEOTIDE SEQUENCE [LARGE SCALE GENOMIC DNA]</scope>
    <source>
        <strain evidence="2 3">JCM 9767</strain>
    </source>
</reference>
<name>A0ABV5LAF5_9ACTN</name>
<feature type="transmembrane region" description="Helical" evidence="1">
    <location>
        <begin position="20"/>
        <end position="39"/>
    </location>
</feature>
<protein>
    <submittedName>
        <fullName evidence="2">Uncharacterized protein</fullName>
    </submittedName>
</protein>
<dbReference type="RefSeq" id="WP_380956111.1">
    <property type="nucleotide sequence ID" value="NZ_JBHMDI010000040.1"/>
</dbReference>
<evidence type="ECO:0000313" key="3">
    <source>
        <dbReference type="Proteomes" id="UP001589753"/>
    </source>
</evidence>
<feature type="non-terminal residue" evidence="2">
    <location>
        <position position="1"/>
    </location>
</feature>
<organism evidence="2 3">
    <name type="scientific">Streptomyces heliomycini</name>
    <dbReference type="NCBI Taxonomy" id="284032"/>
    <lineage>
        <taxon>Bacteria</taxon>
        <taxon>Bacillati</taxon>
        <taxon>Actinomycetota</taxon>
        <taxon>Actinomycetes</taxon>
        <taxon>Kitasatosporales</taxon>
        <taxon>Streptomycetaceae</taxon>
        <taxon>Streptomyces</taxon>
    </lineage>
</organism>
<accession>A0ABV5LAF5</accession>
<dbReference type="Proteomes" id="UP001589753">
    <property type="component" value="Unassembled WGS sequence"/>
</dbReference>